<feature type="compositionally biased region" description="Pro residues" evidence="1">
    <location>
        <begin position="137"/>
        <end position="154"/>
    </location>
</feature>
<dbReference type="OrthoDB" id="4166474at2759"/>
<proteinExistence type="predicted"/>
<gene>
    <name evidence="2" type="ORF">CLCR_00002</name>
</gene>
<protein>
    <submittedName>
        <fullName evidence="2">Uncharacterized protein</fullName>
    </submittedName>
</protein>
<evidence type="ECO:0000313" key="2">
    <source>
        <dbReference type="EMBL" id="OCT54093.1"/>
    </source>
</evidence>
<sequence>MISSASPSNIHNSLPVGSLANLMRPDPGKSDVWGDAIRMREYFPMLSSPRQCRRCAPAPAHRTSMRCPAGNMHAGRQQHCLCRLFFFSFSSSSPFNHTVNNLQASSVSVCLAFSQLQFLCAPRSARTTNMADVLAPAPAPEPEPAAPAPAPAPAPAGGGGDDPDRRPPAKRNLPDDAPEPSPSKRGKHAVAGLCCCRCLRRLRAAGGSAGNRIKCTFLTAAGRPSVNCRYCQRGKRGGASGCVPVPASLVARANRLWEANVACANGEVGAPTIPDIEHEAEALDAELALAETRAARRTPGGVATGGRVRAGRVPVGNSSSASLAPILGLILDALRASVDTNRELGGLTPRVWPDEGSDSEESE</sequence>
<name>A0A1C1CZV9_9EURO</name>
<feature type="region of interest" description="Disordered" evidence="1">
    <location>
        <begin position="134"/>
        <end position="187"/>
    </location>
</feature>
<evidence type="ECO:0000313" key="3">
    <source>
        <dbReference type="Proteomes" id="UP000094526"/>
    </source>
</evidence>
<evidence type="ECO:0000256" key="1">
    <source>
        <dbReference type="SAM" id="MobiDB-lite"/>
    </source>
</evidence>
<dbReference type="Proteomes" id="UP000094526">
    <property type="component" value="Unassembled WGS sequence"/>
</dbReference>
<dbReference type="VEuPathDB" id="FungiDB:CLCR_00002"/>
<keyword evidence="3" id="KW-1185">Reference proteome</keyword>
<organism evidence="2 3">
    <name type="scientific">Cladophialophora carrionii</name>
    <dbReference type="NCBI Taxonomy" id="86049"/>
    <lineage>
        <taxon>Eukaryota</taxon>
        <taxon>Fungi</taxon>
        <taxon>Dikarya</taxon>
        <taxon>Ascomycota</taxon>
        <taxon>Pezizomycotina</taxon>
        <taxon>Eurotiomycetes</taxon>
        <taxon>Chaetothyriomycetidae</taxon>
        <taxon>Chaetothyriales</taxon>
        <taxon>Herpotrichiellaceae</taxon>
        <taxon>Cladophialophora</taxon>
    </lineage>
</organism>
<comment type="caution">
    <text evidence="2">The sequence shown here is derived from an EMBL/GenBank/DDBJ whole genome shotgun (WGS) entry which is preliminary data.</text>
</comment>
<reference evidence="3" key="1">
    <citation type="submission" date="2015-07" db="EMBL/GenBank/DDBJ databases">
        <authorList>
            <person name="Teixeira M.M."/>
            <person name="Souza R.C."/>
            <person name="Almeida L.G."/>
            <person name="Vicente V.A."/>
            <person name="de Hoog S."/>
            <person name="Bocca A.L."/>
            <person name="de Almeida S.R."/>
            <person name="Vasconcelos A.T."/>
            <person name="Felipe M.S."/>
        </authorList>
    </citation>
    <scope>NUCLEOTIDE SEQUENCE [LARGE SCALE GENOMIC DNA]</scope>
    <source>
        <strain evidence="3">KSF</strain>
    </source>
</reference>
<dbReference type="EMBL" id="LGRB01000007">
    <property type="protein sequence ID" value="OCT54093.1"/>
    <property type="molecule type" value="Genomic_DNA"/>
</dbReference>
<accession>A0A1C1CZV9</accession>
<dbReference type="AlphaFoldDB" id="A0A1C1CZV9"/>
<feature type="region of interest" description="Disordered" evidence="1">
    <location>
        <begin position="344"/>
        <end position="363"/>
    </location>
</feature>